<accession>A0A0A1T2B5</accession>
<gene>
    <name evidence="3" type="ORF">VHEMI00575</name>
</gene>
<organism evidence="3 4">
    <name type="scientific">[Torrubiella] hemipterigena</name>
    <dbReference type="NCBI Taxonomy" id="1531966"/>
    <lineage>
        <taxon>Eukaryota</taxon>
        <taxon>Fungi</taxon>
        <taxon>Dikarya</taxon>
        <taxon>Ascomycota</taxon>
        <taxon>Pezizomycotina</taxon>
        <taxon>Sordariomycetes</taxon>
        <taxon>Hypocreomycetidae</taxon>
        <taxon>Hypocreales</taxon>
        <taxon>Clavicipitaceae</taxon>
        <taxon>Clavicipitaceae incertae sedis</taxon>
        <taxon>'Torrubiella' clade</taxon>
    </lineage>
</organism>
<feature type="region of interest" description="Disordered" evidence="1">
    <location>
        <begin position="336"/>
        <end position="360"/>
    </location>
</feature>
<dbReference type="InterPro" id="IPR022794">
    <property type="entry name" value="Bul1_C"/>
</dbReference>
<evidence type="ECO:0000313" key="4">
    <source>
        <dbReference type="Proteomes" id="UP000039046"/>
    </source>
</evidence>
<dbReference type="PANTHER" id="PTHR31904">
    <property type="entry name" value="BYPASS OF STOP CODON PROTEIN 5-RELATED"/>
    <property type="match status" value="1"/>
</dbReference>
<proteinExistence type="predicted"/>
<keyword evidence="4" id="KW-1185">Reference proteome</keyword>
<dbReference type="InterPro" id="IPR014752">
    <property type="entry name" value="Arrestin-like_C"/>
</dbReference>
<dbReference type="Pfam" id="PF04426">
    <property type="entry name" value="Bul1_C"/>
    <property type="match status" value="1"/>
</dbReference>
<dbReference type="OrthoDB" id="2283785at2759"/>
<dbReference type="STRING" id="1531966.A0A0A1T2B5"/>
<dbReference type="Proteomes" id="UP000039046">
    <property type="component" value="Unassembled WGS sequence"/>
</dbReference>
<dbReference type="AlphaFoldDB" id="A0A0A1T2B5"/>
<feature type="domain" description="Bul1 C-terminal" evidence="2">
    <location>
        <begin position="315"/>
        <end position="416"/>
    </location>
</feature>
<reference evidence="3 4" key="1">
    <citation type="journal article" date="2015" name="Genome Announc.">
        <title>Draft Genome Sequence and Gene Annotation of the Entomopathogenic Fungus Verticillium hemipterigenum.</title>
        <authorList>
            <person name="Horn F."/>
            <person name="Habel A."/>
            <person name="Scharf D.H."/>
            <person name="Dworschak J."/>
            <person name="Brakhage A.A."/>
            <person name="Guthke R."/>
            <person name="Hertweck C."/>
            <person name="Linde J."/>
        </authorList>
    </citation>
    <scope>NUCLEOTIDE SEQUENCE [LARGE SCALE GENOMIC DNA]</scope>
</reference>
<dbReference type="InterPro" id="IPR039634">
    <property type="entry name" value="Bul1-like"/>
</dbReference>
<feature type="region of interest" description="Disordered" evidence="1">
    <location>
        <begin position="453"/>
        <end position="484"/>
    </location>
</feature>
<dbReference type="HOGENOM" id="CLU_032323_1_0_1"/>
<sequence length="484" mass="53041">MPAGESLRAPAVSRPKAGAANKYSIDIIIDSHFSSKVYTTGSSICGKAVIKPNKDVAFNHFDIVFTGIAATRLDFVQQYPSHSFRPFLKLRMPIGRDDIPEDRVFKAGEVYSVPFNFVVPHQLTYGACTHNCESDCVRDHHLRLPPSVGFWGADDQAPEMAQVEYAVKARAVVTQPGAPATKVLEGHHMLKVLPAFPEDAPLDITFRDERYTASKTKTIRKSLFSSKTGKITATATQPGALMLSPDGHRATTSNARITVEYVPDSADTAPPKVTSVSSKILATTYFGAAPLDHLPNLGARTAYHSSPCLNYTTTTNLSTLPTDKLSWKQEKISSSRRDSGYSSSHLEVDLSAKKKPSSPVKHTTTIEVPFTIVNTIKKFFLPTFHSCLISRTYALQLVLSVGASNTTMTLTVPVQIGVDGDLVPQDGELPSFETAMAQSEEEEANQYLRPRIFRNRSDQPQTNTLLPSYDELRHRRRASASAAA</sequence>
<dbReference type="PANTHER" id="PTHR31904:SF1">
    <property type="entry name" value="BYPASS OF STOP CODON PROTEIN 5-RELATED"/>
    <property type="match status" value="1"/>
</dbReference>
<name>A0A0A1T2B5_9HYPO</name>
<evidence type="ECO:0000256" key="1">
    <source>
        <dbReference type="SAM" id="MobiDB-lite"/>
    </source>
</evidence>
<dbReference type="Gene3D" id="2.60.40.640">
    <property type="match status" value="1"/>
</dbReference>
<evidence type="ECO:0000313" key="3">
    <source>
        <dbReference type="EMBL" id="CEJ80392.1"/>
    </source>
</evidence>
<protein>
    <recommendedName>
        <fullName evidence="2">Bul1 C-terminal domain-containing protein</fullName>
    </recommendedName>
</protein>
<dbReference type="EMBL" id="CDHN01000001">
    <property type="protein sequence ID" value="CEJ80392.1"/>
    <property type="molecule type" value="Genomic_DNA"/>
</dbReference>
<evidence type="ECO:0000259" key="2">
    <source>
        <dbReference type="Pfam" id="PF04426"/>
    </source>
</evidence>